<evidence type="ECO:0000313" key="2">
    <source>
        <dbReference type="Proteomes" id="UP001244011"/>
    </source>
</evidence>
<dbReference type="GeneID" id="85312361"/>
<accession>A0AAJ0BR67</accession>
<name>A0AAJ0BR67_9PEZI</name>
<dbReference type="RefSeq" id="XP_060278943.1">
    <property type="nucleotide sequence ID" value="XM_060429174.1"/>
</dbReference>
<gene>
    <name evidence="1" type="ORF">QBC33DRAFT_551359</name>
</gene>
<proteinExistence type="predicted"/>
<dbReference type="Proteomes" id="UP001244011">
    <property type="component" value="Unassembled WGS sequence"/>
</dbReference>
<keyword evidence="2" id="KW-1185">Reference proteome</keyword>
<dbReference type="AlphaFoldDB" id="A0AAJ0BR67"/>
<reference evidence="1" key="1">
    <citation type="submission" date="2023-06" db="EMBL/GenBank/DDBJ databases">
        <title>Genome-scale phylogeny and comparative genomics of the fungal order Sordariales.</title>
        <authorList>
            <consortium name="Lawrence Berkeley National Laboratory"/>
            <person name="Hensen N."/>
            <person name="Bonometti L."/>
            <person name="Westerberg I."/>
            <person name="Brannstrom I.O."/>
            <person name="Guillou S."/>
            <person name="Cros-Aarteil S."/>
            <person name="Calhoun S."/>
            <person name="Haridas S."/>
            <person name="Kuo A."/>
            <person name="Mondo S."/>
            <person name="Pangilinan J."/>
            <person name="Riley R."/>
            <person name="Labutti K."/>
            <person name="Andreopoulos B."/>
            <person name="Lipzen A."/>
            <person name="Chen C."/>
            <person name="Yanf M."/>
            <person name="Daum C."/>
            <person name="Ng V."/>
            <person name="Clum A."/>
            <person name="Steindorff A."/>
            <person name="Ohm R."/>
            <person name="Martin F."/>
            <person name="Silar P."/>
            <person name="Natvig D."/>
            <person name="Lalanne C."/>
            <person name="Gautier V."/>
            <person name="Ament-Velasquez S.L."/>
            <person name="Kruys A."/>
            <person name="Hutchinson M.I."/>
            <person name="Powell A.J."/>
            <person name="Barry K."/>
            <person name="Miller A.N."/>
            <person name="Grigoriev I.V."/>
            <person name="Debuchy R."/>
            <person name="Gladieux P."/>
            <person name="Thoren M.H."/>
            <person name="Johannesson H."/>
        </authorList>
    </citation>
    <scope>NUCLEOTIDE SEQUENCE</scope>
    <source>
        <strain evidence="1">8032-3</strain>
    </source>
</reference>
<organism evidence="1 2">
    <name type="scientific">Phialemonium atrogriseum</name>
    <dbReference type="NCBI Taxonomy" id="1093897"/>
    <lineage>
        <taxon>Eukaryota</taxon>
        <taxon>Fungi</taxon>
        <taxon>Dikarya</taxon>
        <taxon>Ascomycota</taxon>
        <taxon>Pezizomycotina</taxon>
        <taxon>Sordariomycetes</taxon>
        <taxon>Sordariomycetidae</taxon>
        <taxon>Cephalothecales</taxon>
        <taxon>Cephalothecaceae</taxon>
        <taxon>Phialemonium</taxon>
    </lineage>
</organism>
<evidence type="ECO:0000313" key="1">
    <source>
        <dbReference type="EMBL" id="KAK1762730.1"/>
    </source>
</evidence>
<protein>
    <submittedName>
        <fullName evidence="1">Uncharacterized protein</fullName>
    </submittedName>
</protein>
<comment type="caution">
    <text evidence="1">The sequence shown here is derived from an EMBL/GenBank/DDBJ whole genome shotgun (WGS) entry which is preliminary data.</text>
</comment>
<dbReference type="EMBL" id="MU839034">
    <property type="protein sequence ID" value="KAK1762730.1"/>
    <property type="molecule type" value="Genomic_DNA"/>
</dbReference>
<sequence>MYATVGNVFGGGGPEVSIILWAMWLMAFAASLKVTAFHPSLGSAERGIMIQGREGSFLARSSMMSTINLRP</sequence>